<sequence>MTTSGTNKKGVRFIVDVRIMEKMKIFIHMRKLSTKSPSLIKYEGIIHYRYEDIHVPFDFNGFEGSIIANFLFPYNEAKIKEFEKEEKVHRLDILVLENPELLGINVMEPYVFNKKFTV</sequence>
<feature type="domain" description="Cotton leaf-curl disease DNA-betaC1" evidence="1">
    <location>
        <begin position="2"/>
        <end position="118"/>
    </location>
</feature>
<protein>
    <submittedName>
        <fullName evidence="2">C1 protein</fullName>
    </submittedName>
</protein>
<gene>
    <name evidence="2" type="primary">beta C1</name>
</gene>
<accession>A0A3G2CIW0</accession>
<dbReference type="EMBL" id="MH550639">
    <property type="protein sequence ID" value="AYM55046.1"/>
    <property type="molecule type" value="Genomic_DNA"/>
</dbReference>
<organism evidence="2">
    <name type="scientific">Cotton leaf curl Multan betasatellite</name>
    <dbReference type="NCBI Taxonomy" id="306025"/>
    <lineage>
        <taxon>Viruses</taxon>
        <taxon>Viruses incertae sedis</taxon>
        <taxon>Tolecusatellitidae</taxon>
        <taxon>Betasatellite</taxon>
        <taxon>Betasatellite gossypimultanense</taxon>
    </lineage>
</organism>
<name>A0A3G2CIW0_9VIRU</name>
<dbReference type="InterPro" id="IPR018583">
    <property type="entry name" value="CLCuD_DNA-betaC1"/>
</dbReference>
<reference evidence="2" key="1">
    <citation type="submission" date="2018-06" db="EMBL/GenBank/DDBJ databases">
        <title>Betasatellite diversity in Bemisia tabaci infesting cotton fields in Pakistan.</title>
        <authorList>
            <person name="Shah S.H.J."/>
            <person name="Malik A.H."/>
            <person name="Qazi J."/>
        </authorList>
    </citation>
    <scope>NUCLEOTIDE SEQUENCE</scope>
    <source>
        <strain evidence="2">Lodhran-1</strain>
    </source>
</reference>
<evidence type="ECO:0000313" key="2">
    <source>
        <dbReference type="EMBL" id="AYM55046.1"/>
    </source>
</evidence>
<evidence type="ECO:0000259" key="1">
    <source>
        <dbReference type="Pfam" id="PF09593"/>
    </source>
</evidence>
<proteinExistence type="predicted"/>
<dbReference type="Pfam" id="PF09593">
    <property type="entry name" value="Pathogen_betaC1"/>
    <property type="match status" value="1"/>
</dbReference>